<keyword evidence="2 5" id="KW-0547">Nucleotide-binding</keyword>
<dbReference type="HAMAP" id="MF_00127">
    <property type="entry name" value="His_tRNA_synth"/>
    <property type="match status" value="1"/>
</dbReference>
<dbReference type="PANTHER" id="PTHR43707">
    <property type="entry name" value="HISTIDYL-TRNA SYNTHETASE"/>
    <property type="match status" value="1"/>
</dbReference>
<proteinExistence type="inferred from homology"/>
<evidence type="ECO:0000259" key="7">
    <source>
        <dbReference type="PROSITE" id="PS50862"/>
    </source>
</evidence>
<dbReference type="GO" id="GO:0006427">
    <property type="term" value="P:histidyl-tRNA aminoacylation"/>
    <property type="evidence" value="ECO:0007669"/>
    <property type="project" value="UniProtKB-UniRule"/>
</dbReference>
<dbReference type="InterPro" id="IPR015807">
    <property type="entry name" value="His-tRNA-ligase"/>
</dbReference>
<keyword evidence="5" id="KW-0648">Protein biosynthesis</keyword>
<dbReference type="SUPFAM" id="SSF52954">
    <property type="entry name" value="Class II aaRS ABD-related"/>
    <property type="match status" value="1"/>
</dbReference>
<dbReference type="AlphaFoldDB" id="A0A1F6BZ31"/>
<dbReference type="Gene3D" id="3.30.930.10">
    <property type="entry name" value="Bira Bifunctional Protein, Domain 2"/>
    <property type="match status" value="1"/>
</dbReference>
<accession>A0A1F6BZ31</accession>
<dbReference type="InterPro" id="IPR045864">
    <property type="entry name" value="aa-tRNA-synth_II/BPL/LPL"/>
</dbReference>
<protein>
    <recommendedName>
        <fullName evidence="5">Histidine--tRNA ligase</fullName>
        <ecNumber evidence="5">6.1.1.21</ecNumber>
    </recommendedName>
    <alternativeName>
        <fullName evidence="5">Histidyl-tRNA synthetase</fullName>
        <shortName evidence="5">HisRS</shortName>
    </alternativeName>
</protein>
<comment type="subcellular location">
    <subcellularLocation>
        <location evidence="5">Cytoplasm</location>
    </subcellularLocation>
</comment>
<dbReference type="GO" id="GO:0005737">
    <property type="term" value="C:cytoplasm"/>
    <property type="evidence" value="ECO:0007669"/>
    <property type="project" value="UniProtKB-SubCell"/>
</dbReference>
<dbReference type="Gene3D" id="3.40.50.800">
    <property type="entry name" value="Anticodon-binding domain"/>
    <property type="match status" value="1"/>
</dbReference>
<dbReference type="GO" id="GO:0005524">
    <property type="term" value="F:ATP binding"/>
    <property type="evidence" value="ECO:0007669"/>
    <property type="project" value="UniProtKB-UniRule"/>
</dbReference>
<organism evidence="8 9">
    <name type="scientific">Candidatus Jorgensenbacteria bacterium RIFCSPLOWO2_01_FULL_45_25b</name>
    <dbReference type="NCBI Taxonomy" id="1798471"/>
    <lineage>
        <taxon>Bacteria</taxon>
        <taxon>Candidatus Joergenseniibacteriota</taxon>
    </lineage>
</organism>
<evidence type="ECO:0000256" key="1">
    <source>
        <dbReference type="ARBA" id="ARBA00008226"/>
    </source>
</evidence>
<dbReference type="InterPro" id="IPR004154">
    <property type="entry name" value="Anticodon-bd"/>
</dbReference>
<evidence type="ECO:0000256" key="3">
    <source>
        <dbReference type="ARBA" id="ARBA00023146"/>
    </source>
</evidence>
<dbReference type="GO" id="GO:0004821">
    <property type="term" value="F:histidine-tRNA ligase activity"/>
    <property type="evidence" value="ECO:0007669"/>
    <property type="project" value="UniProtKB-UniRule"/>
</dbReference>
<dbReference type="PIRSF" id="PIRSF001549">
    <property type="entry name" value="His-tRNA_synth"/>
    <property type="match status" value="1"/>
</dbReference>
<evidence type="ECO:0000313" key="9">
    <source>
        <dbReference type="Proteomes" id="UP000176996"/>
    </source>
</evidence>
<feature type="binding site" evidence="6">
    <location>
        <position position="104"/>
    </location>
    <ligand>
        <name>L-histidine</name>
        <dbReference type="ChEBI" id="CHEBI:57595"/>
    </ligand>
</feature>
<dbReference type="NCBIfam" id="TIGR00442">
    <property type="entry name" value="hisS"/>
    <property type="match status" value="1"/>
</dbReference>
<comment type="caution">
    <text evidence="8">The sequence shown here is derived from an EMBL/GenBank/DDBJ whole genome shotgun (WGS) entry which is preliminary data.</text>
</comment>
<gene>
    <name evidence="5" type="primary">hisS</name>
    <name evidence="8" type="ORF">A3A21_02000</name>
</gene>
<dbReference type="EMBL" id="MFKK01000004">
    <property type="protein sequence ID" value="OGG42171.1"/>
    <property type="molecule type" value="Genomic_DNA"/>
</dbReference>
<reference evidence="8 9" key="1">
    <citation type="journal article" date="2016" name="Nat. Commun.">
        <title>Thousands of microbial genomes shed light on interconnected biogeochemical processes in an aquifer system.</title>
        <authorList>
            <person name="Anantharaman K."/>
            <person name="Brown C.T."/>
            <person name="Hug L.A."/>
            <person name="Sharon I."/>
            <person name="Castelle C.J."/>
            <person name="Probst A.J."/>
            <person name="Thomas B.C."/>
            <person name="Singh A."/>
            <person name="Wilkins M.J."/>
            <person name="Karaoz U."/>
            <person name="Brodie E.L."/>
            <person name="Williams K.H."/>
            <person name="Hubbard S.S."/>
            <person name="Banfield J.F."/>
        </authorList>
    </citation>
    <scope>NUCLEOTIDE SEQUENCE [LARGE SCALE GENOMIC DNA]</scope>
</reference>
<evidence type="ECO:0000256" key="5">
    <source>
        <dbReference type="HAMAP-Rule" id="MF_00127"/>
    </source>
</evidence>
<keyword evidence="3 5" id="KW-0030">Aminoacyl-tRNA synthetase</keyword>
<name>A0A1F6BZ31_9BACT</name>
<feature type="binding site" evidence="6">
    <location>
        <position position="122"/>
    </location>
    <ligand>
        <name>L-histidine</name>
        <dbReference type="ChEBI" id="CHEBI:57595"/>
    </ligand>
</feature>
<feature type="binding site" evidence="6">
    <location>
        <position position="249"/>
    </location>
    <ligand>
        <name>L-histidine</name>
        <dbReference type="ChEBI" id="CHEBI:57595"/>
    </ligand>
</feature>
<comment type="subunit">
    <text evidence="5">Homodimer.</text>
</comment>
<feature type="binding site" evidence="6">
    <location>
        <position position="118"/>
    </location>
    <ligand>
        <name>L-histidine</name>
        <dbReference type="ChEBI" id="CHEBI:57595"/>
    </ligand>
</feature>
<dbReference type="STRING" id="1798471.A3A21_02000"/>
<comment type="similarity">
    <text evidence="1 5">Belongs to the class-II aminoacyl-tRNA synthetase family.</text>
</comment>
<comment type="catalytic activity">
    <reaction evidence="4 5">
        <text>tRNA(His) + L-histidine + ATP = L-histidyl-tRNA(His) + AMP + diphosphate + H(+)</text>
        <dbReference type="Rhea" id="RHEA:17313"/>
        <dbReference type="Rhea" id="RHEA-COMP:9665"/>
        <dbReference type="Rhea" id="RHEA-COMP:9689"/>
        <dbReference type="ChEBI" id="CHEBI:15378"/>
        <dbReference type="ChEBI" id="CHEBI:30616"/>
        <dbReference type="ChEBI" id="CHEBI:33019"/>
        <dbReference type="ChEBI" id="CHEBI:57595"/>
        <dbReference type="ChEBI" id="CHEBI:78442"/>
        <dbReference type="ChEBI" id="CHEBI:78527"/>
        <dbReference type="ChEBI" id="CHEBI:456215"/>
        <dbReference type="EC" id="6.1.1.21"/>
    </reaction>
</comment>
<dbReference type="InterPro" id="IPR036621">
    <property type="entry name" value="Anticodon-bd_dom_sf"/>
</dbReference>
<keyword evidence="5" id="KW-0067">ATP-binding</keyword>
<evidence type="ECO:0000256" key="4">
    <source>
        <dbReference type="ARBA" id="ARBA00047639"/>
    </source>
</evidence>
<dbReference type="Pfam" id="PF13393">
    <property type="entry name" value="tRNA-synt_His"/>
    <property type="match status" value="1"/>
</dbReference>
<keyword evidence="5" id="KW-0963">Cytoplasm</keyword>
<dbReference type="SUPFAM" id="SSF55681">
    <property type="entry name" value="Class II aaRS and biotin synthetases"/>
    <property type="match status" value="1"/>
</dbReference>
<feature type="binding site" evidence="6">
    <location>
        <begin position="253"/>
        <end position="254"/>
    </location>
    <ligand>
        <name>L-histidine</name>
        <dbReference type="ChEBI" id="CHEBI:57595"/>
    </ligand>
</feature>
<dbReference type="PROSITE" id="PS50862">
    <property type="entry name" value="AA_TRNA_LIGASE_II"/>
    <property type="match status" value="1"/>
</dbReference>
<feature type="binding site" evidence="6">
    <location>
        <begin position="73"/>
        <end position="75"/>
    </location>
    <ligand>
        <name>L-histidine</name>
        <dbReference type="ChEBI" id="CHEBI:57595"/>
    </ligand>
</feature>
<dbReference type="Pfam" id="PF03129">
    <property type="entry name" value="HGTP_anticodon"/>
    <property type="match status" value="1"/>
</dbReference>
<dbReference type="PANTHER" id="PTHR43707:SF1">
    <property type="entry name" value="HISTIDINE--TRNA LIGASE, MITOCHONDRIAL-RELATED"/>
    <property type="match status" value="1"/>
</dbReference>
<dbReference type="InterPro" id="IPR004516">
    <property type="entry name" value="HisRS/HisZ"/>
</dbReference>
<keyword evidence="5 8" id="KW-0436">Ligase</keyword>
<feature type="domain" description="Aminoacyl-transfer RNA synthetases class-II family profile" evidence="7">
    <location>
        <begin position="20"/>
        <end position="318"/>
    </location>
</feature>
<dbReference type="CDD" id="cd00773">
    <property type="entry name" value="HisRS-like_core"/>
    <property type="match status" value="1"/>
</dbReference>
<sequence>MHDILPKDEDRWKAIWNIGEKMSELYDFSLIETPILESAALFEAGIGVGTDIVEKEMFSFKTKGDEVVVLRPEGTAPVMRSYIQHHLGRFSSPLKVYYVGQMFRYEKPQAGRYRAFHQWGFETIGEGDPFYDAQTILLAVNFLKELGIKNVTLKINTVGCRVCRPNYRKKLLAYYKGEKKHLCADCLRRYEKNPMRLLDCKEEECKKMREDAPIILDHLCQSCNGHMKEVLELVEENGLEYEPDPYLVRGLDYYNRTVFELIAKDSAGFALAGGGRYDYLGELVGGRMIPAVGVSLGMERLVEYMEEKKIFVKAKKKPGVFFVIIGDPAKKVGFRLIHKLRESNMRVLEAVGKKSLKAQLKAANRAGTELALMLGQKECFEETVIIRDMRTGVQETVLAEKIIEETKKRLR</sequence>
<evidence type="ECO:0000313" key="8">
    <source>
        <dbReference type="EMBL" id="OGG42171.1"/>
    </source>
</evidence>
<dbReference type="EC" id="6.1.1.21" evidence="5"/>
<evidence type="ECO:0000256" key="2">
    <source>
        <dbReference type="ARBA" id="ARBA00022741"/>
    </source>
</evidence>
<evidence type="ECO:0000256" key="6">
    <source>
        <dbReference type="PIRSR" id="PIRSR001549-1"/>
    </source>
</evidence>
<dbReference type="InterPro" id="IPR006195">
    <property type="entry name" value="aa-tRNA-synth_II"/>
</dbReference>
<dbReference type="Proteomes" id="UP000176996">
    <property type="component" value="Unassembled WGS sequence"/>
</dbReference>
<dbReference type="InterPro" id="IPR041715">
    <property type="entry name" value="HisRS-like_core"/>
</dbReference>